<keyword evidence="1" id="KW-1133">Transmembrane helix</keyword>
<accession>A0ABV1YPC6</accession>
<feature type="transmembrane region" description="Helical" evidence="1">
    <location>
        <begin position="18"/>
        <end position="39"/>
    </location>
</feature>
<proteinExistence type="predicted"/>
<gene>
    <name evidence="2" type="ORF">NKI33_29275</name>
</gene>
<keyword evidence="1" id="KW-0472">Membrane</keyword>
<keyword evidence="3" id="KW-1185">Reference proteome</keyword>
<protein>
    <submittedName>
        <fullName evidence="2">Uncharacterized protein</fullName>
    </submittedName>
</protein>
<name>A0ABV1YPC6_9HYPH</name>
<sequence length="52" mass="5435">MEFASCYEQSASIFASSAFLNMTAIFVILAAFAAARLIALSGTGSVDRLQTA</sequence>
<organism evidence="2 3">
    <name type="scientific">Mesorhizobium opportunistum</name>
    <dbReference type="NCBI Taxonomy" id="593909"/>
    <lineage>
        <taxon>Bacteria</taxon>
        <taxon>Pseudomonadati</taxon>
        <taxon>Pseudomonadota</taxon>
        <taxon>Alphaproteobacteria</taxon>
        <taxon>Hyphomicrobiales</taxon>
        <taxon>Phyllobacteriaceae</taxon>
        <taxon>Mesorhizobium</taxon>
    </lineage>
</organism>
<reference evidence="2 3" key="1">
    <citation type="journal article" date="2024" name="Proc. Natl. Acad. Sci. U.S.A.">
        <title>The evolutionary genomics of adaptation to stress in wild rhizobium bacteria.</title>
        <authorList>
            <person name="Kehlet-Delgado H."/>
            <person name="Montoya A.P."/>
            <person name="Jensen K.T."/>
            <person name="Wendlandt C.E."/>
            <person name="Dexheimer C."/>
            <person name="Roberts M."/>
            <person name="Torres Martinez L."/>
            <person name="Friesen M.L."/>
            <person name="Griffitts J.S."/>
            <person name="Porter S.S."/>
        </authorList>
    </citation>
    <scope>NUCLEOTIDE SEQUENCE [LARGE SCALE GENOMIC DNA]</scope>
    <source>
        <strain evidence="2 3">M0729</strain>
    </source>
</reference>
<comment type="caution">
    <text evidence="2">The sequence shown here is derived from an EMBL/GenBank/DDBJ whole genome shotgun (WGS) entry which is preliminary data.</text>
</comment>
<evidence type="ECO:0000256" key="1">
    <source>
        <dbReference type="SAM" id="Phobius"/>
    </source>
</evidence>
<evidence type="ECO:0000313" key="3">
    <source>
        <dbReference type="Proteomes" id="UP001464387"/>
    </source>
</evidence>
<dbReference type="Proteomes" id="UP001464387">
    <property type="component" value="Unassembled WGS sequence"/>
</dbReference>
<dbReference type="RefSeq" id="WP_287269209.1">
    <property type="nucleotide sequence ID" value="NZ_JAMYMY010000060.1"/>
</dbReference>
<evidence type="ECO:0000313" key="2">
    <source>
        <dbReference type="EMBL" id="MER8937030.1"/>
    </source>
</evidence>
<keyword evidence="1" id="KW-0812">Transmembrane</keyword>
<dbReference type="EMBL" id="JAMYPJ010000062">
    <property type="protein sequence ID" value="MER8937030.1"/>
    <property type="molecule type" value="Genomic_DNA"/>
</dbReference>